<comment type="caution">
    <text evidence="2">The sequence shown here is derived from an EMBL/GenBank/DDBJ whole genome shotgun (WGS) entry which is preliminary data.</text>
</comment>
<keyword evidence="1" id="KW-0812">Transmembrane</keyword>
<name>A0A2S8GP20_9BACT</name>
<keyword evidence="1" id="KW-0472">Membrane</keyword>
<reference evidence="2 3" key="1">
    <citation type="submission" date="2018-02" db="EMBL/GenBank/DDBJ databases">
        <title>Comparative genomes isolates from brazilian mangrove.</title>
        <authorList>
            <person name="Araujo J.E."/>
            <person name="Taketani R.G."/>
            <person name="Silva M.C.P."/>
            <person name="Loureco M.V."/>
            <person name="Andreote F.D."/>
        </authorList>
    </citation>
    <scope>NUCLEOTIDE SEQUENCE [LARGE SCALE GENOMIC DNA]</scope>
    <source>
        <strain evidence="2 3">Nap-Phe MGV</strain>
    </source>
</reference>
<organism evidence="2 3">
    <name type="scientific">Blastopirellula marina</name>
    <dbReference type="NCBI Taxonomy" id="124"/>
    <lineage>
        <taxon>Bacteria</taxon>
        <taxon>Pseudomonadati</taxon>
        <taxon>Planctomycetota</taxon>
        <taxon>Planctomycetia</taxon>
        <taxon>Pirellulales</taxon>
        <taxon>Pirellulaceae</taxon>
        <taxon>Blastopirellula</taxon>
    </lineage>
</organism>
<dbReference type="Proteomes" id="UP000237819">
    <property type="component" value="Unassembled WGS sequence"/>
</dbReference>
<evidence type="ECO:0000313" key="2">
    <source>
        <dbReference type="EMBL" id="PQO46196.1"/>
    </source>
</evidence>
<proteinExistence type="predicted"/>
<feature type="transmembrane region" description="Helical" evidence="1">
    <location>
        <begin position="35"/>
        <end position="58"/>
    </location>
</feature>
<dbReference type="RefSeq" id="WP_105335167.1">
    <property type="nucleotide sequence ID" value="NZ_PUHZ01000010.1"/>
</dbReference>
<accession>A0A2S8GP20</accession>
<dbReference type="AlphaFoldDB" id="A0A2S8GP20"/>
<feature type="transmembrane region" description="Helical" evidence="1">
    <location>
        <begin position="107"/>
        <end position="129"/>
    </location>
</feature>
<dbReference type="EMBL" id="PUHZ01000010">
    <property type="protein sequence ID" value="PQO46196.1"/>
    <property type="molecule type" value="Genomic_DNA"/>
</dbReference>
<evidence type="ECO:0000313" key="3">
    <source>
        <dbReference type="Proteomes" id="UP000237819"/>
    </source>
</evidence>
<keyword evidence="1" id="KW-1133">Transmembrane helix</keyword>
<feature type="transmembrane region" description="Helical" evidence="1">
    <location>
        <begin position="7"/>
        <end position="29"/>
    </location>
</feature>
<evidence type="ECO:0000256" key="1">
    <source>
        <dbReference type="SAM" id="Phobius"/>
    </source>
</evidence>
<sequence>MLLLMTTALAFFGGTLLGLIAIGIALLKYLRVSRIVGWLCVGLGAYAVIGMASTILLVRRGWSDDFTVSARSIIFLFLMSAPSLLGGITLWIGQLYQGQEAEEHGRYSLVFLFYVVTVIAVLLGSIPLFQRYY</sequence>
<feature type="transmembrane region" description="Helical" evidence="1">
    <location>
        <begin position="70"/>
        <end position="92"/>
    </location>
</feature>
<protein>
    <submittedName>
        <fullName evidence="2">Uncharacterized protein</fullName>
    </submittedName>
</protein>
<gene>
    <name evidence="2" type="ORF">C5Y93_09415</name>
</gene>